<protein>
    <submittedName>
        <fullName evidence="1">Uncharacterized protein</fullName>
    </submittedName>
</protein>
<reference evidence="1" key="1">
    <citation type="submission" date="2020-08" db="EMBL/GenBank/DDBJ databases">
        <title>Multicomponent nature underlies the extraordinary mechanical properties of spider dragline silk.</title>
        <authorList>
            <person name="Kono N."/>
            <person name="Nakamura H."/>
            <person name="Mori M."/>
            <person name="Yoshida Y."/>
            <person name="Ohtoshi R."/>
            <person name="Malay A.D."/>
            <person name="Moran D.A.P."/>
            <person name="Tomita M."/>
            <person name="Numata K."/>
            <person name="Arakawa K."/>
        </authorList>
    </citation>
    <scope>NUCLEOTIDE SEQUENCE</scope>
</reference>
<proteinExistence type="predicted"/>
<name>A0A8X6PN24_NEPPI</name>
<accession>A0A8X6PN24</accession>
<evidence type="ECO:0000313" key="1">
    <source>
        <dbReference type="EMBL" id="GFT75026.1"/>
    </source>
</evidence>
<gene>
    <name evidence="1" type="ORF">NPIL_194901</name>
</gene>
<keyword evidence="2" id="KW-1185">Reference proteome</keyword>
<dbReference type="Proteomes" id="UP000887013">
    <property type="component" value="Unassembled WGS sequence"/>
</dbReference>
<dbReference type="EMBL" id="BMAW01117397">
    <property type="protein sequence ID" value="GFT75026.1"/>
    <property type="molecule type" value="Genomic_DNA"/>
</dbReference>
<organism evidence="1 2">
    <name type="scientific">Nephila pilipes</name>
    <name type="common">Giant wood spider</name>
    <name type="synonym">Nephila maculata</name>
    <dbReference type="NCBI Taxonomy" id="299642"/>
    <lineage>
        <taxon>Eukaryota</taxon>
        <taxon>Metazoa</taxon>
        <taxon>Ecdysozoa</taxon>
        <taxon>Arthropoda</taxon>
        <taxon>Chelicerata</taxon>
        <taxon>Arachnida</taxon>
        <taxon>Araneae</taxon>
        <taxon>Araneomorphae</taxon>
        <taxon>Entelegynae</taxon>
        <taxon>Araneoidea</taxon>
        <taxon>Nephilidae</taxon>
        <taxon>Nephila</taxon>
    </lineage>
</organism>
<dbReference type="AlphaFoldDB" id="A0A8X6PN24"/>
<sequence>MSWVPGLAGVPLPSVSGPWSPYVLNRSPSTSPSLSGLETGRTGPGEVTSLIHISRDQPPAPHIVHYGFGVGRFSYLLKPSRSATARVAHALPGISENTPRSTLVLGWSFPCSGTGCPPLRVTSWRSRLGPSCVAFVQPVAPAPRHLCSL</sequence>
<comment type="caution">
    <text evidence="1">The sequence shown here is derived from an EMBL/GenBank/DDBJ whole genome shotgun (WGS) entry which is preliminary data.</text>
</comment>
<evidence type="ECO:0000313" key="2">
    <source>
        <dbReference type="Proteomes" id="UP000887013"/>
    </source>
</evidence>